<evidence type="ECO:0000313" key="2">
    <source>
        <dbReference type="Proteomes" id="UP000828390"/>
    </source>
</evidence>
<keyword evidence="2" id="KW-1185">Reference proteome</keyword>
<organism evidence="1 2">
    <name type="scientific">Dreissena polymorpha</name>
    <name type="common">Zebra mussel</name>
    <name type="synonym">Mytilus polymorpha</name>
    <dbReference type="NCBI Taxonomy" id="45954"/>
    <lineage>
        <taxon>Eukaryota</taxon>
        <taxon>Metazoa</taxon>
        <taxon>Spiralia</taxon>
        <taxon>Lophotrochozoa</taxon>
        <taxon>Mollusca</taxon>
        <taxon>Bivalvia</taxon>
        <taxon>Autobranchia</taxon>
        <taxon>Heteroconchia</taxon>
        <taxon>Euheterodonta</taxon>
        <taxon>Imparidentia</taxon>
        <taxon>Neoheterodontei</taxon>
        <taxon>Myida</taxon>
        <taxon>Dreissenoidea</taxon>
        <taxon>Dreissenidae</taxon>
        <taxon>Dreissena</taxon>
    </lineage>
</organism>
<reference evidence="1" key="2">
    <citation type="submission" date="2020-11" db="EMBL/GenBank/DDBJ databases">
        <authorList>
            <person name="McCartney M.A."/>
            <person name="Auch B."/>
            <person name="Kono T."/>
            <person name="Mallez S."/>
            <person name="Becker A."/>
            <person name="Gohl D.M."/>
            <person name="Silverstein K.A.T."/>
            <person name="Koren S."/>
            <person name="Bechman K.B."/>
            <person name="Herman A."/>
            <person name="Abrahante J.E."/>
            <person name="Garbe J."/>
        </authorList>
    </citation>
    <scope>NUCLEOTIDE SEQUENCE</scope>
    <source>
        <strain evidence="1">Duluth1</strain>
        <tissue evidence="1">Whole animal</tissue>
    </source>
</reference>
<dbReference type="EMBL" id="JAIWYP010000001">
    <property type="protein sequence ID" value="KAH3885309.1"/>
    <property type="molecule type" value="Genomic_DNA"/>
</dbReference>
<name>A0A9D4N0Y4_DREPO</name>
<protein>
    <submittedName>
        <fullName evidence="1">Uncharacterized protein</fullName>
    </submittedName>
</protein>
<accession>A0A9D4N0Y4</accession>
<gene>
    <name evidence="1" type="ORF">DPMN_009303</name>
</gene>
<dbReference type="Proteomes" id="UP000828390">
    <property type="component" value="Unassembled WGS sequence"/>
</dbReference>
<sequence length="80" mass="9613">MDQHLQYFPPKYWQYKFLAVLIHRNGYEAWMLNSNTACWKQVLTDSEDYPESFTSSTRPKKPLPHPKVGLVWTRRQQSLQ</sequence>
<comment type="caution">
    <text evidence="1">The sequence shown here is derived from an EMBL/GenBank/DDBJ whole genome shotgun (WGS) entry which is preliminary data.</text>
</comment>
<reference evidence="1" key="1">
    <citation type="journal article" date="2019" name="bioRxiv">
        <title>The Genome of the Zebra Mussel, Dreissena polymorpha: A Resource for Invasive Species Research.</title>
        <authorList>
            <person name="McCartney M.A."/>
            <person name="Auch B."/>
            <person name="Kono T."/>
            <person name="Mallez S."/>
            <person name="Zhang Y."/>
            <person name="Obille A."/>
            <person name="Becker A."/>
            <person name="Abrahante J.E."/>
            <person name="Garbe J."/>
            <person name="Badalamenti J.P."/>
            <person name="Herman A."/>
            <person name="Mangelson H."/>
            <person name="Liachko I."/>
            <person name="Sullivan S."/>
            <person name="Sone E.D."/>
            <person name="Koren S."/>
            <person name="Silverstein K.A.T."/>
            <person name="Beckman K.B."/>
            <person name="Gohl D.M."/>
        </authorList>
    </citation>
    <scope>NUCLEOTIDE SEQUENCE</scope>
    <source>
        <strain evidence="1">Duluth1</strain>
        <tissue evidence="1">Whole animal</tissue>
    </source>
</reference>
<proteinExistence type="predicted"/>
<evidence type="ECO:0000313" key="1">
    <source>
        <dbReference type="EMBL" id="KAH3885309.1"/>
    </source>
</evidence>
<dbReference type="AlphaFoldDB" id="A0A9D4N0Y4"/>